<dbReference type="CDD" id="cd06261">
    <property type="entry name" value="TM_PBP2"/>
    <property type="match status" value="1"/>
</dbReference>
<reference evidence="9" key="1">
    <citation type="submission" date="2016-10" db="EMBL/GenBank/DDBJ databases">
        <title>Sequence of Gallionella enrichment culture.</title>
        <authorList>
            <person name="Poehlein A."/>
            <person name="Muehling M."/>
            <person name="Daniel R."/>
        </authorList>
    </citation>
    <scope>NUCLEOTIDE SEQUENCE</scope>
</reference>
<evidence type="ECO:0000256" key="1">
    <source>
        <dbReference type="ARBA" id="ARBA00004651"/>
    </source>
</evidence>
<dbReference type="GO" id="GO:0043190">
    <property type="term" value="C:ATP-binding cassette (ABC) transporter complex"/>
    <property type="evidence" value="ECO:0007669"/>
    <property type="project" value="InterPro"/>
</dbReference>
<evidence type="ECO:0000256" key="7">
    <source>
        <dbReference type="SAM" id="Phobius"/>
    </source>
</evidence>
<feature type="transmembrane region" description="Helical" evidence="7">
    <location>
        <begin position="110"/>
        <end position="134"/>
    </location>
</feature>
<keyword evidence="2" id="KW-0813">Transport</keyword>
<feature type="transmembrane region" description="Helical" evidence="7">
    <location>
        <begin position="214"/>
        <end position="232"/>
    </location>
</feature>
<keyword evidence="3" id="KW-1003">Cell membrane</keyword>
<feature type="transmembrane region" description="Helical" evidence="7">
    <location>
        <begin position="187"/>
        <end position="208"/>
    </location>
</feature>
<dbReference type="InterPro" id="IPR043429">
    <property type="entry name" value="ArtM/GltK/GlnP/TcyL/YhdX-like"/>
</dbReference>
<dbReference type="InterPro" id="IPR000515">
    <property type="entry name" value="MetI-like"/>
</dbReference>
<gene>
    <name evidence="9" type="primary">yhdY_1</name>
    <name evidence="9" type="ORF">GALL_144100</name>
</gene>
<comment type="caution">
    <text evidence="9">The sequence shown here is derived from an EMBL/GenBank/DDBJ whole genome shotgun (WGS) entry which is preliminary data.</text>
</comment>
<keyword evidence="6 7" id="KW-0472">Membrane</keyword>
<feature type="transmembrane region" description="Helical" evidence="7">
    <location>
        <begin position="12"/>
        <end position="34"/>
    </location>
</feature>
<dbReference type="InterPro" id="IPR035906">
    <property type="entry name" value="MetI-like_sf"/>
</dbReference>
<feature type="transmembrane region" description="Helical" evidence="7">
    <location>
        <begin position="316"/>
        <end position="336"/>
    </location>
</feature>
<dbReference type="Pfam" id="PF00528">
    <property type="entry name" value="BPD_transp_1"/>
    <property type="match status" value="1"/>
</dbReference>
<evidence type="ECO:0000259" key="8">
    <source>
        <dbReference type="PROSITE" id="PS50928"/>
    </source>
</evidence>
<proteinExistence type="predicted"/>
<dbReference type="PROSITE" id="PS50928">
    <property type="entry name" value="ABC_TM1"/>
    <property type="match status" value="1"/>
</dbReference>
<comment type="subcellular location">
    <subcellularLocation>
        <location evidence="1">Cell membrane</location>
        <topology evidence="1">Multi-pass membrane protein</topology>
    </subcellularLocation>
</comment>
<keyword evidence="4 7" id="KW-0812">Transmembrane</keyword>
<protein>
    <submittedName>
        <fullName evidence="9">Inner membrane amino-acid ABC transporter permease protein YhdY</fullName>
    </submittedName>
</protein>
<dbReference type="AlphaFoldDB" id="A0A1J5S5I2"/>
<sequence length="353" mass="37775">MTELAMRWLRRNLFSDVWSSLTTLAIAAGLVHWLPGLVDWLLLKATFRADAAACAAADHAGACWGVVAAKYRFILFGRYPYAEQWRPLAATVLLLATIGASGLRLMRPGALLAAWTLALPAFLLLMAGGVAGLSPVASDRWGGFPLTLLLATLGMLAAFPLAVLVALGRHQSGLPLVRGLCAVYVEAVRGVPLISVLFLASFLFPIILPQGFSIDVLVRVLAGIVLFAAAYLSETLRGGLQAVSAGQRDAAAALGLGYWASMRWVVLPQAIRAVIPSLLNSAVSIFKDTSLVTVVSLYELTGSLTLALSGDAKWRSFYLEGYLFIGLIYWLCCYSLSRMGSSLERRLAAGSRS</sequence>
<name>A0A1J5S5I2_9ZZZZ</name>
<evidence type="ECO:0000256" key="2">
    <source>
        <dbReference type="ARBA" id="ARBA00022448"/>
    </source>
</evidence>
<evidence type="ECO:0000256" key="3">
    <source>
        <dbReference type="ARBA" id="ARBA00022475"/>
    </source>
</evidence>
<evidence type="ECO:0000256" key="4">
    <source>
        <dbReference type="ARBA" id="ARBA00022692"/>
    </source>
</evidence>
<evidence type="ECO:0000256" key="6">
    <source>
        <dbReference type="ARBA" id="ARBA00023136"/>
    </source>
</evidence>
<dbReference type="EMBL" id="MLJW01000065">
    <property type="protein sequence ID" value="OIR03551.1"/>
    <property type="molecule type" value="Genomic_DNA"/>
</dbReference>
<dbReference type="PANTHER" id="PTHR30614:SF41">
    <property type="entry name" value="INNER MEMBRANE AMINO-ACID ABC TRANSPORTER PERMEASE PROTEIN YHDY"/>
    <property type="match status" value="1"/>
</dbReference>
<feature type="transmembrane region" description="Helical" evidence="7">
    <location>
        <begin position="146"/>
        <end position="167"/>
    </location>
</feature>
<keyword evidence="5 7" id="KW-1133">Transmembrane helix</keyword>
<dbReference type="Gene3D" id="1.10.3720.10">
    <property type="entry name" value="MetI-like"/>
    <property type="match status" value="1"/>
</dbReference>
<dbReference type="InterPro" id="IPR010065">
    <property type="entry name" value="AA_ABC_transptr_permease_3TM"/>
</dbReference>
<dbReference type="SUPFAM" id="SSF161098">
    <property type="entry name" value="MetI-like"/>
    <property type="match status" value="1"/>
</dbReference>
<dbReference type="GO" id="GO:0006865">
    <property type="term" value="P:amino acid transport"/>
    <property type="evidence" value="ECO:0007669"/>
    <property type="project" value="TreeGrafter"/>
</dbReference>
<dbReference type="PANTHER" id="PTHR30614">
    <property type="entry name" value="MEMBRANE COMPONENT OF AMINO ACID ABC TRANSPORTER"/>
    <property type="match status" value="1"/>
</dbReference>
<feature type="domain" description="ABC transmembrane type-1" evidence="8">
    <location>
        <begin position="144"/>
        <end position="340"/>
    </location>
</feature>
<dbReference type="NCBIfam" id="TIGR01726">
    <property type="entry name" value="HEQRo_perm_3TM"/>
    <property type="match status" value="1"/>
</dbReference>
<accession>A0A1J5S5I2</accession>
<evidence type="ECO:0000313" key="9">
    <source>
        <dbReference type="EMBL" id="OIR03551.1"/>
    </source>
</evidence>
<organism evidence="9">
    <name type="scientific">mine drainage metagenome</name>
    <dbReference type="NCBI Taxonomy" id="410659"/>
    <lineage>
        <taxon>unclassified sequences</taxon>
        <taxon>metagenomes</taxon>
        <taxon>ecological metagenomes</taxon>
    </lineage>
</organism>
<dbReference type="GO" id="GO:0022857">
    <property type="term" value="F:transmembrane transporter activity"/>
    <property type="evidence" value="ECO:0007669"/>
    <property type="project" value="InterPro"/>
</dbReference>
<evidence type="ECO:0000256" key="5">
    <source>
        <dbReference type="ARBA" id="ARBA00022989"/>
    </source>
</evidence>